<dbReference type="EMBL" id="LSSL01000424">
    <property type="protein sequence ID" value="OLY84643.1"/>
    <property type="molecule type" value="Genomic_DNA"/>
</dbReference>
<gene>
    <name evidence="9" type="ORF">AYI68_g1188</name>
</gene>
<keyword evidence="6 7" id="KW-0539">Nucleus</keyword>
<feature type="compositionally biased region" description="Basic and acidic residues" evidence="8">
    <location>
        <begin position="213"/>
        <end position="227"/>
    </location>
</feature>
<dbReference type="InterPro" id="IPR044888">
    <property type="entry name" value="Mediatior_Med7_sf"/>
</dbReference>
<feature type="region of interest" description="Disordered" evidence="8">
    <location>
        <begin position="205"/>
        <end position="229"/>
    </location>
</feature>
<comment type="caution">
    <text evidence="9">The sequence shown here is derived from an EMBL/GenBank/DDBJ whole genome shotgun (WGS) entry which is preliminary data.</text>
</comment>
<evidence type="ECO:0000256" key="5">
    <source>
        <dbReference type="ARBA" id="ARBA00023163"/>
    </source>
</evidence>
<dbReference type="Gene3D" id="6.10.140.1520">
    <property type="match status" value="1"/>
</dbReference>
<dbReference type="Proteomes" id="UP000187455">
    <property type="component" value="Unassembled WGS sequence"/>
</dbReference>
<evidence type="ECO:0000256" key="7">
    <source>
        <dbReference type="RuleBase" id="RU364060"/>
    </source>
</evidence>
<protein>
    <recommendedName>
        <fullName evidence="3 7">Mediator of RNA polymerase II transcription subunit 7</fullName>
    </recommendedName>
</protein>
<evidence type="ECO:0000256" key="8">
    <source>
        <dbReference type="SAM" id="MobiDB-lite"/>
    </source>
</evidence>
<dbReference type="InterPro" id="IPR037212">
    <property type="entry name" value="Med7/Med21-like"/>
</dbReference>
<evidence type="ECO:0000313" key="9">
    <source>
        <dbReference type="EMBL" id="OLY84643.1"/>
    </source>
</evidence>
<dbReference type="PANTHER" id="PTHR21428:SF11">
    <property type="entry name" value="MEDIATOR OF RNA POLYMERASE II TRANSCRIPTION SUBUNIT 7"/>
    <property type="match status" value="1"/>
</dbReference>
<organism evidence="9 10">
    <name type="scientific">Smittium mucronatum</name>
    <dbReference type="NCBI Taxonomy" id="133383"/>
    <lineage>
        <taxon>Eukaryota</taxon>
        <taxon>Fungi</taxon>
        <taxon>Fungi incertae sedis</taxon>
        <taxon>Zoopagomycota</taxon>
        <taxon>Kickxellomycotina</taxon>
        <taxon>Harpellomycetes</taxon>
        <taxon>Harpellales</taxon>
        <taxon>Legeriomycetaceae</taxon>
        <taxon>Smittium</taxon>
    </lineage>
</organism>
<dbReference type="OrthoDB" id="10253553at2759"/>
<dbReference type="GO" id="GO:0016592">
    <property type="term" value="C:mediator complex"/>
    <property type="evidence" value="ECO:0007669"/>
    <property type="project" value="InterPro"/>
</dbReference>
<dbReference type="GO" id="GO:0003712">
    <property type="term" value="F:transcription coregulator activity"/>
    <property type="evidence" value="ECO:0007669"/>
    <property type="project" value="InterPro"/>
</dbReference>
<evidence type="ECO:0000313" key="10">
    <source>
        <dbReference type="Proteomes" id="UP000187455"/>
    </source>
</evidence>
<keyword evidence="10" id="KW-1185">Reference proteome</keyword>
<evidence type="ECO:0000256" key="6">
    <source>
        <dbReference type="ARBA" id="ARBA00023242"/>
    </source>
</evidence>
<dbReference type="SUPFAM" id="SSF140718">
    <property type="entry name" value="Mediator hinge subcomplex-like"/>
    <property type="match status" value="1"/>
</dbReference>
<dbReference type="InterPro" id="IPR009244">
    <property type="entry name" value="Mediatior_Med7"/>
</dbReference>
<evidence type="ECO:0000256" key="1">
    <source>
        <dbReference type="ARBA" id="ARBA00004123"/>
    </source>
</evidence>
<comment type="subunit">
    <text evidence="7">Component of the Mediator complex.</text>
</comment>
<keyword evidence="5 7" id="KW-0804">Transcription</keyword>
<dbReference type="Gene3D" id="6.10.140.200">
    <property type="match status" value="1"/>
</dbReference>
<dbReference type="GO" id="GO:0070847">
    <property type="term" value="C:core mediator complex"/>
    <property type="evidence" value="ECO:0007669"/>
    <property type="project" value="TreeGrafter"/>
</dbReference>
<comment type="subcellular location">
    <subcellularLocation>
        <location evidence="1 7">Nucleus</location>
    </subcellularLocation>
</comment>
<evidence type="ECO:0000256" key="3">
    <source>
        <dbReference type="ARBA" id="ARBA00020631"/>
    </source>
</evidence>
<dbReference type="Pfam" id="PF05983">
    <property type="entry name" value="Med7"/>
    <property type="match status" value="1"/>
</dbReference>
<evidence type="ECO:0000256" key="4">
    <source>
        <dbReference type="ARBA" id="ARBA00023015"/>
    </source>
</evidence>
<comment type="similarity">
    <text evidence="2 7">Belongs to the Mediator complex subunit 7 family.</text>
</comment>
<reference evidence="9 10" key="1">
    <citation type="journal article" date="2016" name="Mol. Biol. Evol.">
        <title>Genome-Wide Survey of Gut Fungi (Harpellales) Reveals the First Horizontally Transferred Ubiquitin Gene from a Mosquito Host.</title>
        <authorList>
            <person name="Wang Y."/>
            <person name="White M.M."/>
            <person name="Kvist S."/>
            <person name="Moncalvo J.M."/>
        </authorList>
    </citation>
    <scope>NUCLEOTIDE SEQUENCE [LARGE SCALE GENOMIC DNA]</scope>
    <source>
        <strain evidence="9 10">ALG-7-W6</strain>
    </source>
</reference>
<evidence type="ECO:0000256" key="2">
    <source>
        <dbReference type="ARBA" id="ARBA00009994"/>
    </source>
</evidence>
<dbReference type="PANTHER" id="PTHR21428">
    <property type="entry name" value="MEDIATOR OF RNA POLYMERASE II TRANSCRIPTION SUBUNIT 7"/>
    <property type="match status" value="1"/>
</dbReference>
<name>A0A1R0H697_9FUNG</name>
<keyword evidence="7" id="KW-0010">Activator</keyword>
<keyword evidence="4 7" id="KW-0805">Transcription regulation</keyword>
<dbReference type="AlphaFoldDB" id="A0A1R0H697"/>
<dbReference type="GO" id="GO:0006357">
    <property type="term" value="P:regulation of transcription by RNA polymerase II"/>
    <property type="evidence" value="ECO:0007669"/>
    <property type="project" value="InterPro"/>
</dbReference>
<sequence>MSENQNVSTAFPFPPRHYKLFTKENLELLKSDTSSNDEQLRYLLPPKPPISDDFVTFGRTWSLKNKEPPLKESGVEEVFDSKIDPKSELIRIFDLVVDQYLSILDKLADQPGDFGPHVLKLQMFLANMAYIINSYRPNQAMDTLKHILLSKKQESVDARKKLFSTKQEIKENISSSKAHALNLLMRVKHEVSESFITDTSYSLSQPETLKMPGDSRKSLSEEPDKSKSFGASWTTLFNKSKLQ</sequence>
<comment type="function">
    <text evidence="7">Component of the Mediator complex, a coactivator involved in the regulated transcription of nearly all RNA polymerase II-dependent genes. Mediator functions as a bridge to convey information from gene-specific regulatory proteins to the basal RNA polymerase II transcription machinery.</text>
</comment>
<proteinExistence type="inferred from homology"/>
<dbReference type="STRING" id="133383.A0A1R0H697"/>
<accession>A0A1R0H697</accession>